<feature type="transmembrane region" description="Helical" evidence="6">
    <location>
        <begin position="827"/>
        <end position="850"/>
    </location>
</feature>
<feature type="transmembrane region" description="Helical" evidence="6">
    <location>
        <begin position="278"/>
        <end position="298"/>
    </location>
</feature>
<dbReference type="GO" id="GO:0005886">
    <property type="term" value="C:plasma membrane"/>
    <property type="evidence" value="ECO:0007669"/>
    <property type="project" value="UniProtKB-SubCell"/>
</dbReference>
<dbReference type="PANTHER" id="PTHR30287">
    <property type="entry name" value="MEMBRANE COMPONENT OF PREDICTED ABC SUPERFAMILY METABOLITE UPTAKE TRANSPORTER"/>
    <property type="match status" value="1"/>
</dbReference>
<feature type="transmembrane region" description="Helical" evidence="6">
    <location>
        <begin position="447"/>
        <end position="469"/>
    </location>
</feature>
<dbReference type="OrthoDB" id="9775544at2"/>
<feature type="transmembrane region" description="Helical" evidence="6">
    <location>
        <begin position="372"/>
        <end position="396"/>
    </location>
</feature>
<protein>
    <recommendedName>
        <fullName evidence="7">ABC3 transporter permease C-terminal domain-containing protein</fullName>
    </recommendedName>
</protein>
<feature type="transmembrane region" description="Helical" evidence="6">
    <location>
        <begin position="423"/>
        <end position="441"/>
    </location>
</feature>
<dbReference type="PANTHER" id="PTHR30287:SF1">
    <property type="entry name" value="INNER MEMBRANE PROTEIN"/>
    <property type="match status" value="1"/>
</dbReference>
<keyword evidence="2" id="KW-1003">Cell membrane</keyword>
<comment type="caution">
    <text evidence="8">The sequence shown here is derived from an EMBL/GenBank/DDBJ whole genome shotgun (WGS) entry which is preliminary data.</text>
</comment>
<feature type="domain" description="ABC3 transporter permease C-terminal" evidence="7">
    <location>
        <begin position="285"/>
        <end position="402"/>
    </location>
</feature>
<dbReference type="InterPro" id="IPR003838">
    <property type="entry name" value="ABC3_permease_C"/>
</dbReference>
<dbReference type="AlphaFoldDB" id="A0A2N3KNE4"/>
<sequence>MASSSSQNPRTSPSSAAVFSPPNQWAMAWRVARRELRGGLRGFWIFLACLALGVGTIAAVGNVSQSVLGALERDGRALLGGDIEIQQVNMPASPDQQSWFTDNAQRVGQIATLRATAYGNDQRRLVELKAVDDQYPLFGQIQLQNDAPFAGILAKKDGLWGGVAEAGLLERLNIKVGDTLKLGDTDIQIRGVITKEPDKAIGFLNFGPRLMVALPALADTGLVVPGSLVHYHYLIDLKNGDTINAFRTRLDDDYASEGWRIRDTNNASPGLKRFIERLTLFLTLVGLSALLVGGIGVANAVRSHVESKTSVIATLKSIGATHGLVLRIYFLQILAIAILGIVIGLFIGALAPMLVAPILADKLPIAVTAAPAMPSLIIATAFGILTTLVFTLPSLLRAREIPAARLFRSGAGLNGGAVRRKDLPVLAVPLVLLLILTVASATDTAIALGFIGASIAAIAIFVLAGRVVISVSKRFTHGRNAFTRLALANLHRPGTSTVAVTLSLGLGLTLLVTIASIEGNLNHEIQDRLPESAPAFFFLDIRPDQIDQFRSDLKSQPDIGDIEQTPMLRGRVVALNGVNANDIPPGDDRWFLRGDRGLTFATTPPEGTVITQGNWWPDDYNDASKPLVSLTADIGASFNLKPGDTLTVNVLGRDITAEIANLREVDWQSLRMNFAMVFSPGLIDKAPYSLIATAHMPPNMEEPVDRLIGKDFPNVSAIRVREALEAANTILAGIGIALSATSSIAIIAGVLVLAGAVAAGRRKRIYDAVVLKTLGATRANILYAYALEYGILGLSTGLIAALFGSAAAWAVLVLVMGASWTLLPATVLGPILIGLIATLSAGFIGTWQALRSPAAPILRNE</sequence>
<feature type="transmembrane region" description="Helical" evidence="6">
    <location>
        <begin position="730"/>
        <end position="753"/>
    </location>
</feature>
<feature type="transmembrane region" description="Helical" evidence="6">
    <location>
        <begin position="43"/>
        <end position="63"/>
    </location>
</feature>
<evidence type="ECO:0000256" key="3">
    <source>
        <dbReference type="ARBA" id="ARBA00022692"/>
    </source>
</evidence>
<name>A0A2N3KNE4_9PROT</name>
<dbReference type="EMBL" id="NWTK01000012">
    <property type="protein sequence ID" value="PKR52003.1"/>
    <property type="molecule type" value="Genomic_DNA"/>
</dbReference>
<feature type="domain" description="ABC3 transporter permease C-terminal" evidence="7">
    <location>
        <begin position="742"/>
        <end position="853"/>
    </location>
</feature>
<dbReference type="RefSeq" id="WP_101269054.1">
    <property type="nucleotide sequence ID" value="NZ_NWTK01000012.1"/>
</dbReference>
<accession>A0A2N3KNE4</accession>
<keyword evidence="3 6" id="KW-0812">Transmembrane</keyword>
<evidence type="ECO:0000256" key="4">
    <source>
        <dbReference type="ARBA" id="ARBA00022989"/>
    </source>
</evidence>
<feature type="transmembrane region" description="Helical" evidence="6">
    <location>
        <begin position="337"/>
        <end position="360"/>
    </location>
</feature>
<keyword evidence="5 6" id="KW-0472">Membrane</keyword>
<proteinExistence type="predicted"/>
<evidence type="ECO:0000256" key="2">
    <source>
        <dbReference type="ARBA" id="ARBA00022475"/>
    </source>
</evidence>
<dbReference type="InterPro" id="IPR038766">
    <property type="entry name" value="Membrane_comp_ABC_pdt"/>
</dbReference>
<evidence type="ECO:0000313" key="8">
    <source>
        <dbReference type="EMBL" id="PKR52003.1"/>
    </source>
</evidence>
<evidence type="ECO:0000259" key="7">
    <source>
        <dbReference type="Pfam" id="PF02687"/>
    </source>
</evidence>
<dbReference type="Pfam" id="PF02687">
    <property type="entry name" value="FtsX"/>
    <property type="match status" value="2"/>
</dbReference>
<evidence type="ECO:0000256" key="1">
    <source>
        <dbReference type="ARBA" id="ARBA00004651"/>
    </source>
</evidence>
<dbReference type="Proteomes" id="UP000233597">
    <property type="component" value="Unassembled WGS sequence"/>
</dbReference>
<organism evidence="8 9">
    <name type="scientific">Thalassospira marina</name>
    <dbReference type="NCBI Taxonomy" id="2048283"/>
    <lineage>
        <taxon>Bacteria</taxon>
        <taxon>Pseudomonadati</taxon>
        <taxon>Pseudomonadota</taxon>
        <taxon>Alphaproteobacteria</taxon>
        <taxon>Rhodospirillales</taxon>
        <taxon>Thalassospiraceae</taxon>
        <taxon>Thalassospira</taxon>
    </lineage>
</organism>
<evidence type="ECO:0000256" key="5">
    <source>
        <dbReference type="ARBA" id="ARBA00023136"/>
    </source>
</evidence>
<gene>
    <name evidence="8" type="ORF">COO20_17960</name>
</gene>
<feature type="transmembrane region" description="Helical" evidence="6">
    <location>
        <begin position="791"/>
        <end position="815"/>
    </location>
</feature>
<keyword evidence="4 6" id="KW-1133">Transmembrane helix</keyword>
<reference evidence="8 9" key="1">
    <citation type="submission" date="2017-09" db="EMBL/GenBank/DDBJ databases">
        <title>Biodiversity and function of Thalassospira species in the particle-attached aromatic-hydrocarbon-degrading consortia from the surface seawater of the South China Sea.</title>
        <authorList>
            <person name="Dong C."/>
            <person name="Liu R."/>
            <person name="Shao Z."/>
        </authorList>
    </citation>
    <scope>NUCLEOTIDE SEQUENCE [LARGE SCALE GENOMIC DNA]</scope>
    <source>
        <strain evidence="8 9">CSC1P2</strain>
    </source>
</reference>
<evidence type="ECO:0000313" key="9">
    <source>
        <dbReference type="Proteomes" id="UP000233597"/>
    </source>
</evidence>
<comment type="subcellular location">
    <subcellularLocation>
        <location evidence="1">Cell membrane</location>
        <topology evidence="1">Multi-pass membrane protein</topology>
    </subcellularLocation>
</comment>
<evidence type="ECO:0000256" key="6">
    <source>
        <dbReference type="SAM" id="Phobius"/>
    </source>
</evidence>
<feature type="transmembrane region" description="Helical" evidence="6">
    <location>
        <begin position="498"/>
        <end position="517"/>
    </location>
</feature>